<dbReference type="SUPFAM" id="SSF55961">
    <property type="entry name" value="Bet v1-like"/>
    <property type="match status" value="1"/>
</dbReference>
<evidence type="ECO:0000259" key="2">
    <source>
        <dbReference type="Pfam" id="PF08327"/>
    </source>
</evidence>
<evidence type="ECO:0000313" key="4">
    <source>
        <dbReference type="Proteomes" id="UP000053372"/>
    </source>
</evidence>
<comment type="similarity">
    <text evidence="1">Belongs to the AHA1 family.</text>
</comment>
<organism evidence="3 4">
    <name type="scientific">Mastigocoleus testarum BC008</name>
    <dbReference type="NCBI Taxonomy" id="371196"/>
    <lineage>
        <taxon>Bacteria</taxon>
        <taxon>Bacillati</taxon>
        <taxon>Cyanobacteriota</taxon>
        <taxon>Cyanophyceae</taxon>
        <taxon>Nostocales</taxon>
        <taxon>Hapalosiphonaceae</taxon>
        <taxon>Mastigocoleus</taxon>
    </lineage>
</organism>
<dbReference type="RefSeq" id="WP_027844577.1">
    <property type="nucleotide sequence ID" value="NZ_LMTZ01000096.1"/>
</dbReference>
<dbReference type="CDD" id="cd07814">
    <property type="entry name" value="SRPBCC_CalC_Aha1-like"/>
    <property type="match status" value="1"/>
</dbReference>
<keyword evidence="4" id="KW-1185">Reference proteome</keyword>
<name>A0A0V7ZQA4_9CYAN</name>
<evidence type="ECO:0000256" key="1">
    <source>
        <dbReference type="ARBA" id="ARBA00006817"/>
    </source>
</evidence>
<reference evidence="3 4" key="1">
    <citation type="journal article" date="2015" name="Genome Announc.">
        <title>Draft Genome of the Euendolithic (true boring) Cyanobacterium Mastigocoleus testarum strain BC008.</title>
        <authorList>
            <person name="Guida B.S."/>
            <person name="Garcia-Pichel F."/>
        </authorList>
    </citation>
    <scope>NUCLEOTIDE SEQUENCE [LARGE SCALE GENOMIC DNA]</scope>
    <source>
        <strain evidence="3 4">BC008</strain>
    </source>
</reference>
<dbReference type="Gene3D" id="3.30.530.20">
    <property type="match status" value="1"/>
</dbReference>
<sequence>MLKTLNLDVVYPHQPQRVWEVLTDSRALAAWLMENNFEPKVGHRFQFKHTTLPGTNVTIDCEVIELDEPKRISYTWKDSLMCQPSIVTWTLEPVEDGTRLRLQHKSLGTVSFEVQQPRYSQPLQNHFMYDSQQITQTLTPVTYNISLQSTPVRKYERLNYLVLNFFLNGEWDYKLNKKLPQVLVSYVEES</sequence>
<gene>
    <name evidence="3" type="ORF">BC008_43190</name>
</gene>
<accession>A0A0V7ZQA4</accession>
<comment type="caution">
    <text evidence="3">The sequence shown here is derived from an EMBL/GenBank/DDBJ whole genome shotgun (WGS) entry which is preliminary data.</text>
</comment>
<dbReference type="InterPro" id="IPR023393">
    <property type="entry name" value="START-like_dom_sf"/>
</dbReference>
<protein>
    <recommendedName>
        <fullName evidence="2">Activator of Hsp90 ATPase homologue 1/2-like C-terminal domain-containing protein</fullName>
    </recommendedName>
</protein>
<dbReference type="OrthoDB" id="2355173at2"/>
<dbReference type="EMBL" id="LMTZ01000096">
    <property type="protein sequence ID" value="KST66535.1"/>
    <property type="molecule type" value="Genomic_DNA"/>
</dbReference>
<evidence type="ECO:0000313" key="3">
    <source>
        <dbReference type="EMBL" id="KST66535.1"/>
    </source>
</evidence>
<dbReference type="Pfam" id="PF08327">
    <property type="entry name" value="AHSA1"/>
    <property type="match status" value="1"/>
</dbReference>
<proteinExistence type="inferred from homology"/>
<dbReference type="InterPro" id="IPR013538">
    <property type="entry name" value="ASHA1/2-like_C"/>
</dbReference>
<feature type="domain" description="Activator of Hsp90 ATPase homologue 1/2-like C-terminal" evidence="2">
    <location>
        <begin position="14"/>
        <end position="107"/>
    </location>
</feature>
<dbReference type="AlphaFoldDB" id="A0A0V7ZQA4"/>
<dbReference type="Proteomes" id="UP000053372">
    <property type="component" value="Unassembled WGS sequence"/>
</dbReference>